<feature type="region of interest" description="Disordered" evidence="1">
    <location>
        <begin position="33"/>
        <end position="52"/>
    </location>
</feature>
<keyword evidence="3" id="KW-1185">Reference proteome</keyword>
<organism evidence="2 3">
    <name type="scientific">Phaeosphaeria nodorum (strain SN15 / ATCC MYA-4574 / FGSC 10173)</name>
    <name type="common">Glume blotch fungus</name>
    <name type="synonym">Parastagonospora nodorum</name>
    <dbReference type="NCBI Taxonomy" id="321614"/>
    <lineage>
        <taxon>Eukaryota</taxon>
        <taxon>Fungi</taxon>
        <taxon>Dikarya</taxon>
        <taxon>Ascomycota</taxon>
        <taxon>Pezizomycotina</taxon>
        <taxon>Dothideomycetes</taxon>
        <taxon>Pleosporomycetidae</taxon>
        <taxon>Pleosporales</taxon>
        <taxon>Pleosporineae</taxon>
        <taxon>Phaeosphaeriaceae</taxon>
        <taxon>Parastagonospora</taxon>
    </lineage>
</organism>
<evidence type="ECO:0000313" key="3">
    <source>
        <dbReference type="Proteomes" id="UP000663193"/>
    </source>
</evidence>
<evidence type="ECO:0000313" key="2">
    <source>
        <dbReference type="EMBL" id="QRD05915.1"/>
    </source>
</evidence>
<accession>A0A7U2IA19</accession>
<protein>
    <submittedName>
        <fullName evidence="2">Uncharacterized protein</fullName>
    </submittedName>
</protein>
<dbReference type="VEuPathDB" id="FungiDB:JI435_133480"/>
<evidence type="ECO:0000256" key="1">
    <source>
        <dbReference type="SAM" id="MobiDB-lite"/>
    </source>
</evidence>
<dbReference type="Proteomes" id="UP000663193">
    <property type="component" value="Chromosome 19"/>
</dbReference>
<dbReference type="KEGG" id="pno:SNOG_13347"/>
<dbReference type="OrthoDB" id="3795253at2759"/>
<dbReference type="EMBL" id="CP069041">
    <property type="protein sequence ID" value="QRD05915.1"/>
    <property type="molecule type" value="Genomic_DNA"/>
</dbReference>
<proteinExistence type="predicted"/>
<name>A0A7U2IA19_PHANO</name>
<sequence>MSRLTTPALFGPLSFGSDPVSFLESVTRKETIKQEIGPSSNSPIVCSPHLSA</sequence>
<reference evidence="3" key="1">
    <citation type="journal article" date="2021" name="BMC Genomics">
        <title>Chromosome-level genome assembly and manually-curated proteome of model necrotroph Parastagonospora nodorum Sn15 reveals a genome-wide trove of candidate effector homologs, and redundancy of virulence-related functions within an accessory chromosome.</title>
        <authorList>
            <person name="Bertazzoni S."/>
            <person name="Jones D.A.B."/>
            <person name="Phan H.T."/>
            <person name="Tan K.-C."/>
            <person name="Hane J.K."/>
        </authorList>
    </citation>
    <scope>NUCLEOTIDE SEQUENCE [LARGE SCALE GENOMIC DNA]</scope>
    <source>
        <strain evidence="3">SN15 / ATCC MYA-4574 / FGSC 10173)</strain>
    </source>
</reference>
<dbReference type="RefSeq" id="XP_001803556.1">
    <property type="nucleotide sequence ID" value="XM_001803504.1"/>
</dbReference>
<dbReference type="AlphaFoldDB" id="A0A7U2IA19"/>
<gene>
    <name evidence="2" type="ORF">JI435_133480</name>
</gene>